<dbReference type="AlphaFoldDB" id="A0ABD3VYW4"/>
<dbReference type="Gene3D" id="3.40.50.11960">
    <property type="match status" value="1"/>
</dbReference>
<gene>
    <name evidence="2" type="ORF">ACJMK2_044056</name>
</gene>
<reference evidence="2 3" key="1">
    <citation type="submission" date="2024-11" db="EMBL/GenBank/DDBJ databases">
        <title>Chromosome-level genome assembly of the freshwater bivalve Anodonta woodiana.</title>
        <authorList>
            <person name="Chen X."/>
        </authorList>
    </citation>
    <scope>NUCLEOTIDE SEQUENCE [LARGE SCALE GENOMIC DNA]</scope>
    <source>
        <strain evidence="2">MN2024</strain>
        <tissue evidence="2">Gills</tissue>
    </source>
</reference>
<dbReference type="PANTHER" id="PTHR14659">
    <property type="entry name" value="ALPHA- AND GAMMA-ADAPTIN-BINDING PROTEIN P34"/>
    <property type="match status" value="1"/>
</dbReference>
<organism evidence="2 3">
    <name type="scientific">Sinanodonta woodiana</name>
    <name type="common">Chinese pond mussel</name>
    <name type="synonym">Anodonta woodiana</name>
    <dbReference type="NCBI Taxonomy" id="1069815"/>
    <lineage>
        <taxon>Eukaryota</taxon>
        <taxon>Metazoa</taxon>
        <taxon>Spiralia</taxon>
        <taxon>Lophotrochozoa</taxon>
        <taxon>Mollusca</taxon>
        <taxon>Bivalvia</taxon>
        <taxon>Autobranchia</taxon>
        <taxon>Heteroconchia</taxon>
        <taxon>Palaeoheterodonta</taxon>
        <taxon>Unionida</taxon>
        <taxon>Unionoidea</taxon>
        <taxon>Unionidae</taxon>
        <taxon>Unioninae</taxon>
        <taxon>Sinanodonta</taxon>
    </lineage>
</organism>
<dbReference type="Pfam" id="PF10199">
    <property type="entry name" value="Adaptin_binding"/>
    <property type="match status" value="1"/>
</dbReference>
<dbReference type="InterPro" id="IPR019341">
    <property type="entry name" value="Alpha/Gamma-adaptin-bd_p34"/>
</dbReference>
<dbReference type="Proteomes" id="UP001634394">
    <property type="component" value="Unassembled WGS sequence"/>
</dbReference>
<feature type="compositionally biased region" description="Basic and acidic residues" evidence="1">
    <location>
        <begin position="256"/>
        <end position="272"/>
    </location>
</feature>
<protein>
    <recommendedName>
        <fullName evidence="4">Alpha-and gamma-adaptin-binding protein p34</fullName>
    </recommendedName>
</protein>
<dbReference type="SUPFAM" id="SSF52540">
    <property type="entry name" value="P-loop containing nucleoside triphosphate hydrolases"/>
    <property type="match status" value="1"/>
</dbReference>
<evidence type="ECO:0000256" key="1">
    <source>
        <dbReference type="SAM" id="MobiDB-lite"/>
    </source>
</evidence>
<proteinExistence type="predicted"/>
<name>A0ABD3VYW4_SINWO</name>
<feature type="region of interest" description="Disordered" evidence="1">
    <location>
        <begin position="237"/>
        <end position="272"/>
    </location>
</feature>
<evidence type="ECO:0008006" key="4">
    <source>
        <dbReference type="Google" id="ProtNLM"/>
    </source>
</evidence>
<evidence type="ECO:0000313" key="2">
    <source>
        <dbReference type="EMBL" id="KAL3866787.1"/>
    </source>
</evidence>
<comment type="caution">
    <text evidence="2">The sequence shown here is derived from an EMBL/GenBank/DDBJ whole genome shotgun (WGS) entry which is preliminary data.</text>
</comment>
<dbReference type="InterPro" id="IPR027417">
    <property type="entry name" value="P-loop_NTPase"/>
</dbReference>
<dbReference type="PANTHER" id="PTHR14659:SF1">
    <property type="entry name" value="ALPHA- AND GAMMA-ADAPTIN-BINDING PROTEIN P34"/>
    <property type="match status" value="1"/>
</dbReference>
<dbReference type="EMBL" id="JBJQND010000009">
    <property type="protein sequence ID" value="KAL3866787.1"/>
    <property type="molecule type" value="Genomic_DNA"/>
</dbReference>
<accession>A0ABD3VYW4</accession>
<evidence type="ECO:0000313" key="3">
    <source>
        <dbReference type="Proteomes" id="UP001634394"/>
    </source>
</evidence>
<keyword evidence="3" id="KW-1185">Reference proteome</keyword>
<sequence>MSAPCVLIASCCDIKPDFLVKEILKLDDLGNRTFILEKICAYDWNIETKYYNASVQLCTTEERTIGNASFAERVEAFLVCFDPHQKNSFDSVKSWLPYLSQLEPEIKMLVCDQCTENHEVKRLTVQEWCIDNGFELVELTPEEDSDEDDDFPETTGIKRIIQALHAHTWSNLTMKENPSVCSPYVRQLMQDEFKAKKAQENQKSLDCALNPVVNKAVCDSDKGNQLKVDSYSIDCEISSGGNPESQSESEEAISLSRDDQASSLDRDSAQDCCKSDKKNISKEKKNEVNLDLLHASEDLQLFEALGTEDPGGESFEKLFERFGLMNEKAQSLPYQERKKYAEKVAIAFWRAMGGDEDEVEGLSDTDDLDP</sequence>